<dbReference type="PROSITE" id="PS51186">
    <property type="entry name" value="GNAT"/>
    <property type="match status" value="1"/>
</dbReference>
<evidence type="ECO:0000313" key="5">
    <source>
        <dbReference type="Proteomes" id="UP000199301"/>
    </source>
</evidence>
<accession>A0A1H0YMH6</accession>
<keyword evidence="4" id="KW-0689">Ribosomal protein</keyword>
<name>A0A1H0YMH6_9ACTN</name>
<feature type="domain" description="N-acetyltransferase" evidence="3">
    <location>
        <begin position="41"/>
        <end position="199"/>
    </location>
</feature>
<evidence type="ECO:0000259" key="3">
    <source>
        <dbReference type="PROSITE" id="PS51186"/>
    </source>
</evidence>
<keyword evidence="5" id="KW-1185">Reference proteome</keyword>
<keyword evidence="4" id="KW-0687">Ribonucleoprotein</keyword>
<evidence type="ECO:0000256" key="2">
    <source>
        <dbReference type="ARBA" id="ARBA00023315"/>
    </source>
</evidence>
<dbReference type="Gene3D" id="3.40.630.30">
    <property type="match status" value="1"/>
</dbReference>
<dbReference type="Pfam" id="PF00583">
    <property type="entry name" value="Acetyltransf_1"/>
    <property type="match status" value="1"/>
</dbReference>
<protein>
    <submittedName>
        <fullName evidence="4">Ribosomal protein S18 acetylase RimI</fullName>
    </submittedName>
</protein>
<keyword evidence="1" id="KW-0808">Transferase</keyword>
<gene>
    <name evidence="4" type="ORF">SAMN04489718_0559</name>
</gene>
<dbReference type="InterPro" id="IPR016181">
    <property type="entry name" value="Acyl_CoA_acyltransferase"/>
</dbReference>
<dbReference type="InterPro" id="IPR000182">
    <property type="entry name" value="GNAT_dom"/>
</dbReference>
<sequence length="199" mass="21806">MRPGTGTGINANRFHVSCRLTPAPQSRCRSSHRAGKLVDMLTLRTLAVDDWPMWREARLAALADAPYAFTSRLSDWQDGGEAQWRARFEMPDSYNVVALMNSRPVGMASGLPRDDGAGELRSVWVSPEARGHGVGDRLVMAVHEWAARSGRSALKLAVIPGNEPAVALYQRHGFVVTDELGSLLPDGVTREQVMVKTLD</sequence>
<dbReference type="EMBL" id="FNKO01000001">
    <property type="protein sequence ID" value="SDQ16385.1"/>
    <property type="molecule type" value="Genomic_DNA"/>
</dbReference>
<reference evidence="5" key="1">
    <citation type="submission" date="2016-10" db="EMBL/GenBank/DDBJ databases">
        <authorList>
            <person name="Varghese N."/>
            <person name="Submissions S."/>
        </authorList>
    </citation>
    <scope>NUCLEOTIDE SEQUENCE [LARGE SCALE GENOMIC DNA]</scope>
    <source>
        <strain evidence="5">DSM 45459</strain>
    </source>
</reference>
<dbReference type="GO" id="GO:0016747">
    <property type="term" value="F:acyltransferase activity, transferring groups other than amino-acyl groups"/>
    <property type="evidence" value="ECO:0007669"/>
    <property type="project" value="InterPro"/>
</dbReference>
<dbReference type="GO" id="GO:0005840">
    <property type="term" value="C:ribosome"/>
    <property type="evidence" value="ECO:0007669"/>
    <property type="project" value="UniProtKB-KW"/>
</dbReference>
<dbReference type="SUPFAM" id="SSF55729">
    <property type="entry name" value="Acyl-CoA N-acyltransferases (Nat)"/>
    <property type="match status" value="1"/>
</dbReference>
<dbReference type="InterPro" id="IPR050832">
    <property type="entry name" value="Bact_Acetyltransf"/>
</dbReference>
<organism evidence="4 5">
    <name type="scientific">Actinopolyspora saharensis</name>
    <dbReference type="NCBI Taxonomy" id="995062"/>
    <lineage>
        <taxon>Bacteria</taxon>
        <taxon>Bacillati</taxon>
        <taxon>Actinomycetota</taxon>
        <taxon>Actinomycetes</taxon>
        <taxon>Actinopolysporales</taxon>
        <taxon>Actinopolysporaceae</taxon>
        <taxon>Actinopolyspora</taxon>
    </lineage>
</organism>
<keyword evidence="2" id="KW-0012">Acyltransferase</keyword>
<evidence type="ECO:0000313" key="4">
    <source>
        <dbReference type="EMBL" id="SDQ16385.1"/>
    </source>
</evidence>
<dbReference type="CDD" id="cd04301">
    <property type="entry name" value="NAT_SF"/>
    <property type="match status" value="1"/>
</dbReference>
<proteinExistence type="predicted"/>
<dbReference type="AlphaFoldDB" id="A0A1H0YMH6"/>
<dbReference type="PANTHER" id="PTHR43877">
    <property type="entry name" value="AMINOALKYLPHOSPHONATE N-ACETYLTRANSFERASE-RELATED-RELATED"/>
    <property type="match status" value="1"/>
</dbReference>
<evidence type="ECO:0000256" key="1">
    <source>
        <dbReference type="ARBA" id="ARBA00022679"/>
    </source>
</evidence>
<dbReference type="Proteomes" id="UP000199301">
    <property type="component" value="Unassembled WGS sequence"/>
</dbReference>